<name>A0A2M6YSC8_9BACT</name>
<dbReference type="Gene3D" id="3.40.630.190">
    <property type="entry name" value="LCP protein"/>
    <property type="match status" value="1"/>
</dbReference>
<keyword evidence="2" id="KW-0812">Transmembrane</keyword>
<proteinExistence type="inferred from homology"/>
<dbReference type="InterPro" id="IPR004474">
    <property type="entry name" value="LytR_CpsA_psr"/>
</dbReference>
<dbReference type="PANTHER" id="PTHR33392:SF6">
    <property type="entry name" value="POLYISOPRENYL-TEICHOIC ACID--PEPTIDOGLYCAN TEICHOIC ACID TRANSFERASE TAGU"/>
    <property type="match status" value="1"/>
</dbReference>
<dbReference type="Proteomes" id="UP000230184">
    <property type="component" value="Unassembled WGS sequence"/>
</dbReference>
<feature type="domain" description="Cell envelope-related transcriptional attenuator" evidence="3">
    <location>
        <begin position="63"/>
        <end position="283"/>
    </location>
</feature>
<evidence type="ECO:0000256" key="2">
    <source>
        <dbReference type="SAM" id="Phobius"/>
    </source>
</evidence>
<protein>
    <recommendedName>
        <fullName evidence="3">Cell envelope-related transcriptional attenuator domain-containing protein</fullName>
    </recommendedName>
</protein>
<dbReference type="InterPro" id="IPR050922">
    <property type="entry name" value="LytR/CpsA/Psr_CW_biosynth"/>
</dbReference>
<keyword evidence="2" id="KW-0472">Membrane</keyword>
<keyword evidence="2" id="KW-1133">Transmembrane helix</keyword>
<reference evidence="5" key="1">
    <citation type="submission" date="2017-09" db="EMBL/GenBank/DDBJ databases">
        <title>Depth-based differentiation of microbial function through sediment-hosted aquifers and enrichment of novel symbionts in the deep terrestrial subsurface.</title>
        <authorList>
            <person name="Probst A.J."/>
            <person name="Ladd B."/>
            <person name="Jarett J.K."/>
            <person name="Geller-Mcgrath D.E."/>
            <person name="Sieber C.M.K."/>
            <person name="Emerson J.B."/>
            <person name="Anantharaman K."/>
            <person name="Thomas B.C."/>
            <person name="Malmstrom R."/>
            <person name="Stieglmeier M."/>
            <person name="Klingl A."/>
            <person name="Woyke T."/>
            <person name="Ryan C.M."/>
            <person name="Banfield J.F."/>
        </authorList>
    </citation>
    <scope>NUCLEOTIDE SEQUENCE [LARGE SCALE GENOMIC DNA]</scope>
</reference>
<dbReference type="NCBIfam" id="TIGR00350">
    <property type="entry name" value="lytR_cpsA_psr"/>
    <property type="match status" value="1"/>
</dbReference>
<evidence type="ECO:0000256" key="1">
    <source>
        <dbReference type="ARBA" id="ARBA00006068"/>
    </source>
</evidence>
<accession>A0A2M6YSC8</accession>
<evidence type="ECO:0000313" key="4">
    <source>
        <dbReference type="EMBL" id="PIU36414.1"/>
    </source>
</evidence>
<dbReference type="Pfam" id="PF03816">
    <property type="entry name" value="LytR_cpsA_psr"/>
    <property type="match status" value="1"/>
</dbReference>
<dbReference type="PANTHER" id="PTHR33392">
    <property type="entry name" value="POLYISOPRENYL-TEICHOIC ACID--PEPTIDOGLYCAN TEICHOIC ACID TRANSFERASE TAGU"/>
    <property type="match status" value="1"/>
</dbReference>
<dbReference type="AlphaFoldDB" id="A0A2M6YSC8"/>
<evidence type="ECO:0000259" key="3">
    <source>
        <dbReference type="Pfam" id="PF03816"/>
    </source>
</evidence>
<comment type="caution">
    <text evidence="4">The sequence shown here is derived from an EMBL/GenBank/DDBJ whole genome shotgun (WGS) entry which is preliminary data.</text>
</comment>
<comment type="similarity">
    <text evidence="1">Belongs to the LytR/CpsA/Psr (LCP) family.</text>
</comment>
<evidence type="ECO:0000313" key="5">
    <source>
        <dbReference type="Proteomes" id="UP000230184"/>
    </source>
</evidence>
<feature type="transmembrane region" description="Helical" evidence="2">
    <location>
        <begin position="5"/>
        <end position="22"/>
    </location>
</feature>
<dbReference type="EMBL" id="PEWY01000175">
    <property type="protein sequence ID" value="PIU36414.1"/>
    <property type="molecule type" value="Genomic_DNA"/>
</dbReference>
<sequence>MKKIVIIIVGVFLAFLVFYFSTNNHFFNKKNSPTLPKPKPEKTTYNFLLLGYGGGSHDGTYLTDTIMIANIDMKAKKATLFSIPRDLWVKLPTKSGTDFHTKINAVYQLELFPNDFPDLKKISTKSTLSQITGLSIDGYMSVNFAGFTKAVDILGGIDVDVKRSFLDPEYPIEGKEKDLCDKDTEDLFKKAEPFITPGFNPDDRNQQFKDNPKLEEFVKNATDSPELAFPCRYEKLEIKAGTNHLDGTTALKFARSRHSSEDGGDFNRALRQQQVIEAIKDKVINLGFISKIIPLMDEFKKDVKTDIGLEVIKKFIGEADNSKEYRITTFVLTDQNVLKNAVSDDKQYILIPREGMDNWSGIHQMISSSSAIIK</sequence>
<organism evidence="4 5">
    <name type="scientific">Candidatus Roizmanbacteria bacterium CG07_land_8_20_14_0_80_34_15</name>
    <dbReference type="NCBI Taxonomy" id="1974849"/>
    <lineage>
        <taxon>Bacteria</taxon>
        <taxon>Candidatus Roizmaniibacteriota</taxon>
    </lineage>
</organism>
<gene>
    <name evidence="4" type="ORF">COT02_06155</name>
</gene>